<sequence length="345" mass="39669">MKINILFDFTKPAGGGKQFLKALKNDFLKAGFYTENQEQADVFLFNSYHNLQEVIALKKKYPKKVFIHRLGPVFYLHRGKHWKSVDKTVLDLSQRIADGFIFQSTWSLNEAENLGFKVNEANYKIILNWPDKNIFFPLKERAFIQGNNQKTKLISTSWSSNKNKGFEVYKFLDARLDFKKYEMVFLGNLPSGLTFKNIKHVPALPSSEVSRYLRASDIFITAAKDEACSNALIEAMACGLPCLAFNSSSNPEVLGAGGELFESPPDLLNKLEKIVKNYHIYQNCLPVYLVQNTAKTYLQFIQRLFTMRQGGQIKLKRISFKDKLKFLKIQAFLFKGRVINKMKII</sequence>
<evidence type="ECO:0000313" key="4">
    <source>
        <dbReference type="Proteomes" id="UP000230447"/>
    </source>
</evidence>
<dbReference type="PANTHER" id="PTHR46401:SF2">
    <property type="entry name" value="GLYCOSYLTRANSFERASE WBBK-RELATED"/>
    <property type="match status" value="1"/>
</dbReference>
<name>A0A2G9ZDU7_9BACT</name>
<dbReference type="GO" id="GO:0009103">
    <property type="term" value="P:lipopolysaccharide biosynthetic process"/>
    <property type="evidence" value="ECO:0007669"/>
    <property type="project" value="TreeGrafter"/>
</dbReference>
<dbReference type="Pfam" id="PF00534">
    <property type="entry name" value="Glycos_transf_1"/>
    <property type="match status" value="1"/>
</dbReference>
<evidence type="ECO:0000313" key="3">
    <source>
        <dbReference type="EMBL" id="PIP31336.1"/>
    </source>
</evidence>
<accession>A0A2G9ZDU7</accession>
<feature type="domain" description="Glycosyl transferase family 1" evidence="2">
    <location>
        <begin position="196"/>
        <end position="280"/>
    </location>
</feature>
<dbReference type="AlphaFoldDB" id="A0A2G9ZDU7"/>
<dbReference type="EMBL" id="PCSB01000087">
    <property type="protein sequence ID" value="PIP31336.1"/>
    <property type="molecule type" value="Genomic_DNA"/>
</dbReference>
<evidence type="ECO:0000259" key="2">
    <source>
        <dbReference type="Pfam" id="PF00534"/>
    </source>
</evidence>
<keyword evidence="1" id="KW-0808">Transferase</keyword>
<dbReference type="InterPro" id="IPR001296">
    <property type="entry name" value="Glyco_trans_1"/>
</dbReference>
<gene>
    <name evidence="3" type="ORF">COX24_04090</name>
</gene>
<dbReference type="GO" id="GO:0016757">
    <property type="term" value="F:glycosyltransferase activity"/>
    <property type="evidence" value="ECO:0007669"/>
    <property type="project" value="InterPro"/>
</dbReference>
<dbReference type="PANTHER" id="PTHR46401">
    <property type="entry name" value="GLYCOSYLTRANSFERASE WBBK-RELATED"/>
    <property type="match status" value="1"/>
</dbReference>
<comment type="caution">
    <text evidence="3">The sequence shown here is derived from an EMBL/GenBank/DDBJ whole genome shotgun (WGS) entry which is preliminary data.</text>
</comment>
<dbReference type="Proteomes" id="UP000230447">
    <property type="component" value="Unassembled WGS sequence"/>
</dbReference>
<reference evidence="3 4" key="1">
    <citation type="submission" date="2017-09" db="EMBL/GenBank/DDBJ databases">
        <title>Depth-based differentiation of microbial function through sediment-hosted aquifers and enrichment of novel symbionts in the deep terrestrial subsurface.</title>
        <authorList>
            <person name="Probst A.J."/>
            <person name="Ladd B."/>
            <person name="Jarett J.K."/>
            <person name="Geller-Mcgrath D.E."/>
            <person name="Sieber C.M."/>
            <person name="Emerson J.B."/>
            <person name="Anantharaman K."/>
            <person name="Thomas B.C."/>
            <person name="Malmstrom R."/>
            <person name="Stieglmeier M."/>
            <person name="Klingl A."/>
            <person name="Woyke T."/>
            <person name="Ryan C.M."/>
            <person name="Banfield J.F."/>
        </authorList>
    </citation>
    <scope>NUCLEOTIDE SEQUENCE [LARGE SCALE GENOMIC DNA]</scope>
    <source>
        <strain evidence="3">CG23_combo_of_CG06-09_8_20_14_all_37_87_8</strain>
    </source>
</reference>
<dbReference type="SUPFAM" id="SSF53756">
    <property type="entry name" value="UDP-Glycosyltransferase/glycogen phosphorylase"/>
    <property type="match status" value="1"/>
</dbReference>
<organism evidence="3 4">
    <name type="scientific">bacterium (Candidatus Gribaldobacteria) CG23_combo_of_CG06-09_8_20_14_all_37_87_8</name>
    <dbReference type="NCBI Taxonomy" id="2014278"/>
    <lineage>
        <taxon>Bacteria</taxon>
        <taxon>Candidatus Gribaldobacteria</taxon>
    </lineage>
</organism>
<protein>
    <recommendedName>
        <fullName evidence="2">Glycosyl transferase family 1 domain-containing protein</fullName>
    </recommendedName>
</protein>
<proteinExistence type="predicted"/>
<evidence type="ECO:0000256" key="1">
    <source>
        <dbReference type="ARBA" id="ARBA00022679"/>
    </source>
</evidence>
<dbReference type="Gene3D" id="3.40.50.2000">
    <property type="entry name" value="Glycogen Phosphorylase B"/>
    <property type="match status" value="1"/>
</dbReference>